<keyword evidence="8" id="KW-0997">Cell inner membrane</keyword>
<comment type="subcellular location">
    <subcellularLocation>
        <location evidence="8">Cell inner membrane</location>
        <topology evidence="8">Multi-pass membrane protein</topology>
    </subcellularLocation>
    <subcellularLocation>
        <location evidence="1">Cell membrane</location>
        <topology evidence="1">Multi-pass membrane protein</topology>
    </subcellularLocation>
</comment>
<feature type="transmembrane region" description="Helical" evidence="8">
    <location>
        <begin position="417"/>
        <end position="437"/>
    </location>
</feature>
<dbReference type="Proteomes" id="UP001557484">
    <property type="component" value="Unassembled WGS sequence"/>
</dbReference>
<accession>A0ABV3TZ18</accession>
<feature type="transmembrane region" description="Helical" evidence="8">
    <location>
        <begin position="391"/>
        <end position="411"/>
    </location>
</feature>
<keyword evidence="3 8" id="KW-0813">Transport</keyword>
<keyword evidence="7 8" id="KW-0472">Membrane</keyword>
<evidence type="ECO:0000313" key="9">
    <source>
        <dbReference type="EMBL" id="MEX1665979.1"/>
    </source>
</evidence>
<proteinExistence type="inferred from homology"/>
<keyword evidence="4" id="KW-1003">Cell membrane</keyword>
<protein>
    <submittedName>
        <fullName evidence="9">Alanine/glycine:cation symporter family protein</fullName>
    </submittedName>
</protein>
<dbReference type="PANTHER" id="PTHR30330:SF3">
    <property type="entry name" value="TRANSCRIPTIONAL REGULATOR, LRP FAMILY"/>
    <property type="match status" value="1"/>
</dbReference>
<dbReference type="RefSeq" id="WP_368376066.1">
    <property type="nucleotide sequence ID" value="NZ_JBFRYB010000001.1"/>
</dbReference>
<evidence type="ECO:0000256" key="7">
    <source>
        <dbReference type="ARBA" id="ARBA00023136"/>
    </source>
</evidence>
<dbReference type="Pfam" id="PF01235">
    <property type="entry name" value="Na_Ala_symp"/>
    <property type="match status" value="1"/>
</dbReference>
<comment type="caution">
    <text evidence="9">The sequence shown here is derived from an EMBL/GenBank/DDBJ whole genome shotgun (WGS) entry which is preliminary data.</text>
</comment>
<feature type="transmembrane region" description="Helical" evidence="8">
    <location>
        <begin position="6"/>
        <end position="33"/>
    </location>
</feature>
<dbReference type="PANTHER" id="PTHR30330">
    <property type="entry name" value="AGSS FAMILY TRANSPORTER, SODIUM-ALANINE"/>
    <property type="match status" value="1"/>
</dbReference>
<evidence type="ECO:0000313" key="10">
    <source>
        <dbReference type="Proteomes" id="UP001557484"/>
    </source>
</evidence>
<keyword evidence="10" id="KW-1185">Reference proteome</keyword>
<evidence type="ECO:0000256" key="4">
    <source>
        <dbReference type="ARBA" id="ARBA00022475"/>
    </source>
</evidence>
<reference evidence="9 10" key="1">
    <citation type="journal article" date="2011" name="Int. J. Syst. Evol. Microbiol.">
        <title>Zhongshania antarctica gen. nov., sp. nov. and Zhongshania guokunii sp. nov., gammaproteobacteria respectively isolated from coastal attached (fast) ice and surface seawater of the Antarctic.</title>
        <authorList>
            <person name="Li H.J."/>
            <person name="Zhang X.Y."/>
            <person name="Chen C.X."/>
            <person name="Zhang Y.J."/>
            <person name="Gao Z.M."/>
            <person name="Yu Y."/>
            <person name="Chen X.L."/>
            <person name="Chen B."/>
            <person name="Zhang Y.Z."/>
        </authorList>
    </citation>
    <scope>NUCLEOTIDE SEQUENCE [LARGE SCALE GENOMIC DNA]</scope>
    <source>
        <strain evidence="9 10">R06B22</strain>
    </source>
</reference>
<dbReference type="Gene3D" id="1.20.1740.10">
    <property type="entry name" value="Amino acid/polyamine transporter I"/>
    <property type="match status" value="1"/>
</dbReference>
<dbReference type="NCBIfam" id="TIGR00835">
    <property type="entry name" value="agcS"/>
    <property type="match status" value="1"/>
</dbReference>
<evidence type="ECO:0000256" key="8">
    <source>
        <dbReference type="RuleBase" id="RU363064"/>
    </source>
</evidence>
<feature type="transmembrane region" description="Helical" evidence="8">
    <location>
        <begin position="349"/>
        <end position="371"/>
    </location>
</feature>
<feature type="transmembrane region" description="Helical" evidence="8">
    <location>
        <begin position="303"/>
        <end position="329"/>
    </location>
</feature>
<keyword evidence="8" id="KW-0769">Symport</keyword>
<feature type="transmembrane region" description="Helical" evidence="8">
    <location>
        <begin position="146"/>
        <end position="165"/>
    </location>
</feature>
<dbReference type="EMBL" id="JBFRYB010000001">
    <property type="protein sequence ID" value="MEX1665979.1"/>
    <property type="molecule type" value="Genomic_DNA"/>
</dbReference>
<evidence type="ECO:0000256" key="6">
    <source>
        <dbReference type="ARBA" id="ARBA00022989"/>
    </source>
</evidence>
<organism evidence="9 10">
    <name type="scientific">Zhongshania arctica</name>
    <dbReference type="NCBI Taxonomy" id="3238302"/>
    <lineage>
        <taxon>Bacteria</taxon>
        <taxon>Pseudomonadati</taxon>
        <taxon>Pseudomonadota</taxon>
        <taxon>Gammaproteobacteria</taxon>
        <taxon>Cellvibrionales</taxon>
        <taxon>Spongiibacteraceae</taxon>
        <taxon>Zhongshania</taxon>
    </lineage>
</organism>
<evidence type="ECO:0000256" key="1">
    <source>
        <dbReference type="ARBA" id="ARBA00004651"/>
    </source>
</evidence>
<keyword evidence="6 8" id="KW-1133">Transmembrane helix</keyword>
<name>A0ABV3TZ18_9GAMM</name>
<feature type="transmembrane region" description="Helical" evidence="8">
    <location>
        <begin position="211"/>
        <end position="231"/>
    </location>
</feature>
<evidence type="ECO:0000256" key="2">
    <source>
        <dbReference type="ARBA" id="ARBA00009261"/>
    </source>
</evidence>
<comment type="similarity">
    <text evidence="2 8">Belongs to the alanine or glycine:cation symporter (AGCS) (TC 2.A.25) family.</text>
</comment>
<evidence type="ECO:0000256" key="5">
    <source>
        <dbReference type="ARBA" id="ARBA00022692"/>
    </source>
</evidence>
<dbReference type="PRINTS" id="PR00175">
    <property type="entry name" value="NAALASMPORT"/>
</dbReference>
<sequence>MEQISAFVSAINGVVWGPLMLVLILGTGAYLMIGLRLMPLLNIGPAFRLLLKGRKSSQGKGQISPFQALMTSLSATIGTGNIAGVATAIALGGPGALFWMWCTALVGMATKYAEAVCAVQFREQDAEGNFSGGPMYYIKNGLGPRWRWLAACFAFFGAIAGFGIGNTVQANSVADAMQGAFGIPIWVSAAVMVVGVAAVILGGVKRVASVAGFLVPIMAVSYLAIGVLILLMNLSALPAVFNLVIHSAFNGTAAVGGFAGAGIAAAIRFGVARGIFSNEAGLGSAPIAHAAAKTNNPVRQGMIAMLGTFIDTILVCSVTGFVILLSGVWQTGESGAALSTMAFESQIPGGHYIVAVGLAVFAFTTMLGWSYYSERCVVYFFGPRGVMPFRIAWVLAIPLGAMANLGFIWLLADTLNALMAIPNLIALILLSPVVFQLTKTQLAAAKSSA</sequence>
<gene>
    <name evidence="9" type="ORF">AB4875_10810</name>
</gene>
<feature type="transmembrane region" description="Helical" evidence="8">
    <location>
        <begin position="185"/>
        <end position="204"/>
    </location>
</feature>
<evidence type="ECO:0000256" key="3">
    <source>
        <dbReference type="ARBA" id="ARBA00022448"/>
    </source>
</evidence>
<dbReference type="InterPro" id="IPR001463">
    <property type="entry name" value="Na/Ala_symport"/>
</dbReference>
<keyword evidence="5 8" id="KW-0812">Transmembrane</keyword>
<feature type="transmembrane region" description="Helical" evidence="8">
    <location>
        <begin position="243"/>
        <end position="267"/>
    </location>
</feature>